<protein>
    <submittedName>
        <fullName evidence="1">Uncharacterized protein</fullName>
    </submittedName>
</protein>
<dbReference type="RefSeq" id="WP_389359616.1">
    <property type="nucleotide sequence ID" value="NZ_JBIACK010000002.1"/>
</dbReference>
<name>A0ABW6KB27_9BACI</name>
<comment type="caution">
    <text evidence="1">The sequence shown here is derived from an EMBL/GenBank/DDBJ whole genome shotgun (WGS) entry which is preliminary data.</text>
</comment>
<proteinExistence type="predicted"/>
<keyword evidence="2" id="KW-1185">Reference proteome</keyword>
<dbReference type="Proteomes" id="UP001601059">
    <property type="component" value="Unassembled WGS sequence"/>
</dbReference>
<evidence type="ECO:0000313" key="1">
    <source>
        <dbReference type="EMBL" id="MFE8700445.1"/>
    </source>
</evidence>
<sequence>MGYIAPVTHYQYQQYAERDIKKDYDPFHFVPINKINPALNEQLASQAQYKANLEKPIKRKLALNQRAKTINDKTIEHTYSELTGKGKYFSECI</sequence>
<gene>
    <name evidence="1" type="ORF">ACFYKX_07460</name>
</gene>
<accession>A0ABW6KB27</accession>
<reference evidence="1 2" key="1">
    <citation type="submission" date="2024-08" db="EMBL/GenBank/DDBJ databases">
        <title>Two novel Cytobacillus novel species.</title>
        <authorList>
            <person name="Liu G."/>
        </authorList>
    </citation>
    <scope>NUCLEOTIDE SEQUENCE [LARGE SCALE GENOMIC DNA]</scope>
    <source>
        <strain evidence="1 2">FJAT-54145</strain>
    </source>
</reference>
<dbReference type="EMBL" id="JBIACK010000002">
    <property type="protein sequence ID" value="MFE8700445.1"/>
    <property type="molecule type" value="Genomic_DNA"/>
</dbReference>
<evidence type="ECO:0000313" key="2">
    <source>
        <dbReference type="Proteomes" id="UP001601059"/>
    </source>
</evidence>
<organism evidence="1 2">
    <name type="scientific">Cytobacillus spartinae</name>
    <dbReference type="NCBI Taxonomy" id="3299023"/>
    <lineage>
        <taxon>Bacteria</taxon>
        <taxon>Bacillati</taxon>
        <taxon>Bacillota</taxon>
        <taxon>Bacilli</taxon>
        <taxon>Bacillales</taxon>
        <taxon>Bacillaceae</taxon>
        <taxon>Cytobacillus</taxon>
    </lineage>
</organism>